<feature type="transmembrane region" description="Helical" evidence="1">
    <location>
        <begin position="113"/>
        <end position="134"/>
    </location>
</feature>
<organism evidence="2 3">
    <name type="scientific">Leptospira ryugenii</name>
    <dbReference type="NCBI Taxonomy" id="1917863"/>
    <lineage>
        <taxon>Bacteria</taxon>
        <taxon>Pseudomonadati</taxon>
        <taxon>Spirochaetota</taxon>
        <taxon>Spirochaetia</taxon>
        <taxon>Leptospirales</taxon>
        <taxon>Leptospiraceae</taxon>
        <taxon>Leptospira</taxon>
    </lineage>
</organism>
<accession>A0A2P2DXY2</accession>
<evidence type="ECO:0000313" key="3">
    <source>
        <dbReference type="Proteomes" id="UP000245133"/>
    </source>
</evidence>
<keyword evidence="1" id="KW-1133">Transmembrane helix</keyword>
<sequence length="140" mass="15220">MVQNVLYGIGSVLLGLILGSVLNITVLNLGTILIPAPEGADVSTMEGLRDSMHLFLPKNFLFPFLAHASGTFLGSLIAAMLRKEHASICAYAIGFLFFLGGLINVIYLPSPLWFTLVDLIFAYLPMSYCALVLVSRIRSK</sequence>
<reference evidence="2 3" key="1">
    <citation type="submission" date="2018-02" db="EMBL/GenBank/DDBJ databases">
        <title>Novel Leptospira species isolated from soil and water in Japan.</title>
        <authorList>
            <person name="Nakao R."/>
            <person name="Masuzawa T."/>
        </authorList>
    </citation>
    <scope>NUCLEOTIDE SEQUENCE [LARGE SCALE GENOMIC DNA]</scope>
    <source>
        <strain evidence="2 3">YH101</strain>
    </source>
</reference>
<evidence type="ECO:0000313" key="2">
    <source>
        <dbReference type="EMBL" id="GBF49483.1"/>
    </source>
</evidence>
<feature type="transmembrane region" description="Helical" evidence="1">
    <location>
        <begin position="88"/>
        <end position="107"/>
    </location>
</feature>
<dbReference type="EMBL" id="BFBB01000003">
    <property type="protein sequence ID" value="GBF49483.1"/>
    <property type="molecule type" value="Genomic_DNA"/>
</dbReference>
<name>A0A2P2DXY2_9LEPT</name>
<dbReference type="AlphaFoldDB" id="A0A2P2DXY2"/>
<gene>
    <name evidence="2" type="ORF">LPTSP4_09960</name>
</gene>
<evidence type="ECO:0000256" key="1">
    <source>
        <dbReference type="SAM" id="Phobius"/>
    </source>
</evidence>
<keyword evidence="1" id="KW-0812">Transmembrane</keyword>
<feature type="transmembrane region" description="Helical" evidence="1">
    <location>
        <begin position="12"/>
        <end position="36"/>
    </location>
</feature>
<dbReference type="OrthoDB" id="6025129at2"/>
<feature type="transmembrane region" description="Helical" evidence="1">
    <location>
        <begin position="60"/>
        <end position="81"/>
    </location>
</feature>
<dbReference type="RefSeq" id="WP_108974414.1">
    <property type="nucleotide sequence ID" value="NZ_BFBB01000003.1"/>
</dbReference>
<dbReference type="Proteomes" id="UP000245133">
    <property type="component" value="Unassembled WGS sequence"/>
</dbReference>
<proteinExistence type="predicted"/>
<protein>
    <submittedName>
        <fullName evidence="2">Uncharacterized protein</fullName>
    </submittedName>
</protein>
<keyword evidence="3" id="KW-1185">Reference proteome</keyword>
<keyword evidence="1" id="KW-0472">Membrane</keyword>
<comment type="caution">
    <text evidence="2">The sequence shown here is derived from an EMBL/GenBank/DDBJ whole genome shotgun (WGS) entry which is preliminary data.</text>
</comment>